<dbReference type="Proteomes" id="UP000805193">
    <property type="component" value="Unassembled WGS sequence"/>
</dbReference>
<organism evidence="1 2">
    <name type="scientific">Ixodes persulcatus</name>
    <name type="common">Taiga tick</name>
    <dbReference type="NCBI Taxonomy" id="34615"/>
    <lineage>
        <taxon>Eukaryota</taxon>
        <taxon>Metazoa</taxon>
        <taxon>Ecdysozoa</taxon>
        <taxon>Arthropoda</taxon>
        <taxon>Chelicerata</taxon>
        <taxon>Arachnida</taxon>
        <taxon>Acari</taxon>
        <taxon>Parasitiformes</taxon>
        <taxon>Ixodida</taxon>
        <taxon>Ixodoidea</taxon>
        <taxon>Ixodidae</taxon>
        <taxon>Ixodinae</taxon>
        <taxon>Ixodes</taxon>
    </lineage>
</organism>
<name>A0AC60QX14_IXOPE</name>
<sequence>MVSIKDLRTVKEASREEVVEWADASQLLLLLLDDGPDSSCLPLVISAAEENTNLHNHPGQARGAADFDGKNTAWLSLPDDTLRGNDGPRASVSAGL</sequence>
<dbReference type="EMBL" id="JABSTQ010004086">
    <property type="protein sequence ID" value="KAG0442945.1"/>
    <property type="molecule type" value="Genomic_DNA"/>
</dbReference>
<accession>A0AC60QX14</accession>
<evidence type="ECO:0000313" key="2">
    <source>
        <dbReference type="Proteomes" id="UP000805193"/>
    </source>
</evidence>
<protein>
    <submittedName>
        <fullName evidence="1">Uncharacterized protein</fullName>
    </submittedName>
</protein>
<gene>
    <name evidence="1" type="ORF">HPB47_015456</name>
</gene>
<evidence type="ECO:0000313" key="1">
    <source>
        <dbReference type="EMBL" id="KAG0442945.1"/>
    </source>
</evidence>
<comment type="caution">
    <text evidence="1">The sequence shown here is derived from an EMBL/GenBank/DDBJ whole genome shotgun (WGS) entry which is preliminary data.</text>
</comment>
<keyword evidence="2" id="KW-1185">Reference proteome</keyword>
<reference evidence="1 2" key="1">
    <citation type="journal article" date="2020" name="Cell">
        <title>Large-Scale Comparative Analyses of Tick Genomes Elucidate Their Genetic Diversity and Vector Capacities.</title>
        <authorList>
            <consortium name="Tick Genome and Microbiome Consortium (TIGMIC)"/>
            <person name="Jia N."/>
            <person name="Wang J."/>
            <person name="Shi W."/>
            <person name="Du L."/>
            <person name="Sun Y."/>
            <person name="Zhan W."/>
            <person name="Jiang J.F."/>
            <person name="Wang Q."/>
            <person name="Zhang B."/>
            <person name="Ji P."/>
            <person name="Bell-Sakyi L."/>
            <person name="Cui X.M."/>
            <person name="Yuan T.T."/>
            <person name="Jiang B.G."/>
            <person name="Yang W.F."/>
            <person name="Lam T.T."/>
            <person name="Chang Q.C."/>
            <person name="Ding S.J."/>
            <person name="Wang X.J."/>
            <person name="Zhu J.G."/>
            <person name="Ruan X.D."/>
            <person name="Zhao L."/>
            <person name="Wei J.T."/>
            <person name="Ye R.Z."/>
            <person name="Que T.C."/>
            <person name="Du C.H."/>
            <person name="Zhou Y.H."/>
            <person name="Cheng J.X."/>
            <person name="Dai P.F."/>
            <person name="Guo W.B."/>
            <person name="Han X.H."/>
            <person name="Huang E.J."/>
            <person name="Li L.F."/>
            <person name="Wei W."/>
            <person name="Gao Y.C."/>
            <person name="Liu J.Z."/>
            <person name="Shao H.Z."/>
            <person name="Wang X."/>
            <person name="Wang C.C."/>
            <person name="Yang T.C."/>
            <person name="Huo Q.B."/>
            <person name="Li W."/>
            <person name="Chen H.Y."/>
            <person name="Chen S.E."/>
            <person name="Zhou L.G."/>
            <person name="Ni X.B."/>
            <person name="Tian J.H."/>
            <person name="Sheng Y."/>
            <person name="Liu T."/>
            <person name="Pan Y.S."/>
            <person name="Xia L.Y."/>
            <person name="Li J."/>
            <person name="Zhao F."/>
            <person name="Cao W.C."/>
        </authorList>
    </citation>
    <scope>NUCLEOTIDE SEQUENCE [LARGE SCALE GENOMIC DNA]</scope>
    <source>
        <strain evidence="1">Iper-2018</strain>
    </source>
</reference>
<proteinExistence type="predicted"/>